<comment type="caution">
    <text evidence="10">The sequence shown here is derived from an EMBL/GenBank/DDBJ whole genome shotgun (WGS) entry which is preliminary data.</text>
</comment>
<dbReference type="SUPFAM" id="SSF54001">
    <property type="entry name" value="Cysteine proteinases"/>
    <property type="match status" value="1"/>
</dbReference>
<evidence type="ECO:0000256" key="4">
    <source>
        <dbReference type="ARBA" id="ARBA00022670"/>
    </source>
</evidence>
<dbReference type="PROSITE" id="PS00973">
    <property type="entry name" value="USP_2"/>
    <property type="match status" value="1"/>
</dbReference>
<dbReference type="InterPro" id="IPR050164">
    <property type="entry name" value="Peptidase_C19"/>
</dbReference>
<dbReference type="InterPro" id="IPR018200">
    <property type="entry name" value="USP_CS"/>
</dbReference>
<dbReference type="InterPro" id="IPR038765">
    <property type="entry name" value="Papain-like_cys_pep_sf"/>
</dbReference>
<feature type="compositionally biased region" description="Basic and acidic residues" evidence="8">
    <location>
        <begin position="927"/>
        <end position="938"/>
    </location>
</feature>
<dbReference type="GO" id="GO:0005829">
    <property type="term" value="C:cytosol"/>
    <property type="evidence" value="ECO:0007669"/>
    <property type="project" value="TreeGrafter"/>
</dbReference>
<protein>
    <recommendedName>
        <fullName evidence="3">ubiquitinyl hydrolase 1</fullName>
        <ecNumber evidence="3">3.4.19.12</ecNumber>
    </recommendedName>
</protein>
<dbReference type="VEuPathDB" id="ToxoDB:TGP89_288510"/>
<dbReference type="InterPro" id="IPR001394">
    <property type="entry name" value="Peptidase_C19_UCH"/>
</dbReference>
<keyword evidence="4" id="KW-0645">Protease</keyword>
<feature type="region of interest" description="Disordered" evidence="8">
    <location>
        <begin position="1178"/>
        <end position="1204"/>
    </location>
</feature>
<dbReference type="PANTHER" id="PTHR24006">
    <property type="entry name" value="UBIQUITIN CARBOXYL-TERMINAL HYDROLASE"/>
    <property type="match status" value="1"/>
</dbReference>
<evidence type="ECO:0000259" key="9">
    <source>
        <dbReference type="Pfam" id="PF00443"/>
    </source>
</evidence>
<dbReference type="GO" id="GO:0016579">
    <property type="term" value="P:protein deubiquitination"/>
    <property type="evidence" value="ECO:0007669"/>
    <property type="project" value="InterPro"/>
</dbReference>
<feature type="compositionally biased region" description="Polar residues" evidence="8">
    <location>
        <begin position="915"/>
        <end position="926"/>
    </location>
</feature>
<feature type="compositionally biased region" description="Basic and acidic residues" evidence="8">
    <location>
        <begin position="1244"/>
        <end position="1260"/>
    </location>
</feature>
<feature type="compositionally biased region" description="Polar residues" evidence="8">
    <location>
        <begin position="803"/>
        <end position="814"/>
    </location>
</feature>
<accession>A0A086J9S7</accession>
<comment type="catalytic activity">
    <reaction evidence="1">
        <text>Thiol-dependent hydrolysis of ester, thioester, amide, peptide and isopeptide bonds formed by the C-terminal Gly of ubiquitin (a 76-residue protein attached to proteins as an intracellular targeting signal).</text>
        <dbReference type="EC" id="3.4.19.12"/>
    </reaction>
</comment>
<evidence type="ECO:0000256" key="6">
    <source>
        <dbReference type="ARBA" id="ARBA00022801"/>
    </source>
</evidence>
<feature type="compositionally biased region" description="Basic and acidic residues" evidence="8">
    <location>
        <begin position="782"/>
        <end position="800"/>
    </location>
</feature>
<dbReference type="EC" id="3.4.19.12" evidence="3"/>
<evidence type="ECO:0000313" key="11">
    <source>
        <dbReference type="Proteomes" id="UP000028828"/>
    </source>
</evidence>
<dbReference type="Gene3D" id="3.90.70.10">
    <property type="entry name" value="Cysteine proteinases"/>
    <property type="match status" value="2"/>
</dbReference>
<feature type="region of interest" description="Disordered" evidence="8">
    <location>
        <begin position="782"/>
        <end position="814"/>
    </location>
</feature>
<evidence type="ECO:0000256" key="8">
    <source>
        <dbReference type="SAM" id="MobiDB-lite"/>
    </source>
</evidence>
<evidence type="ECO:0000313" key="10">
    <source>
        <dbReference type="EMBL" id="KFG28895.1"/>
    </source>
</evidence>
<evidence type="ECO:0000256" key="5">
    <source>
        <dbReference type="ARBA" id="ARBA00022786"/>
    </source>
</evidence>
<name>A0A086J9S7_TOXGO</name>
<feature type="region of interest" description="Disordered" evidence="8">
    <location>
        <begin position="1238"/>
        <end position="1260"/>
    </location>
</feature>
<evidence type="ECO:0000256" key="2">
    <source>
        <dbReference type="ARBA" id="ARBA00009085"/>
    </source>
</evidence>
<dbReference type="GO" id="GO:0005634">
    <property type="term" value="C:nucleus"/>
    <property type="evidence" value="ECO:0007669"/>
    <property type="project" value="TreeGrafter"/>
</dbReference>
<evidence type="ECO:0000256" key="1">
    <source>
        <dbReference type="ARBA" id="ARBA00000707"/>
    </source>
</evidence>
<dbReference type="Pfam" id="PF00443">
    <property type="entry name" value="UCH"/>
    <property type="match status" value="1"/>
</dbReference>
<comment type="similarity">
    <text evidence="2">Belongs to the peptidase C19 family.</text>
</comment>
<keyword evidence="7" id="KW-0788">Thiol protease</keyword>
<feature type="region of interest" description="Disordered" evidence="8">
    <location>
        <begin position="911"/>
        <end position="938"/>
    </location>
</feature>
<feature type="compositionally biased region" description="Polar residues" evidence="8">
    <location>
        <begin position="1181"/>
        <end position="1201"/>
    </location>
</feature>
<evidence type="ECO:0000256" key="3">
    <source>
        <dbReference type="ARBA" id="ARBA00012759"/>
    </source>
</evidence>
<keyword evidence="6 10" id="KW-0378">Hydrolase</keyword>
<gene>
    <name evidence="10" type="ORF">TGP89_288510</name>
</gene>
<feature type="domain" description="Peptidase C19 ubiquitin carboxyl-terminal hydrolase" evidence="9">
    <location>
        <begin position="530"/>
        <end position="1116"/>
    </location>
</feature>
<keyword evidence="5" id="KW-0833">Ubl conjugation pathway</keyword>
<dbReference type="Proteomes" id="UP000028828">
    <property type="component" value="Unassembled WGS sequence"/>
</dbReference>
<proteinExistence type="inferred from homology"/>
<sequence length="1328" mass="145746">MESRMGKKSKQRCGMFPYGGSNVGAGLSHDAAEITTDENSACSTGLECSERCVHPQSILEKRLGVPGTAQVSTFHVEEDCGGIRVLTDHLRIRCCSPMLPELNCALLDDSGTRETQHGGDGDHGGVTQELFVDSENHDFAFSRTEGGETVQERWCRLLTPFPPFLISLWARQLQLQQAALDKGLLPLPLHNPSSFCFLAASLQALASLSPLLDLLHGLTYLRLLRKHLGAANSSPYLNSISVRACQNKQCDFGVSSLHDEDVQEREAADFHPTPRLRFASDLSPSGQTLRRKLVDSPRELPHILLTCFLNLNRGLYVPSLSGLRAATDVGPCKEPQSDDKDLNSLTDREQNAVKTPVDRSVLASIQSDDNETPADNYGGCGFETVEWILDSGRSAGAVSSLFDLLQTLECSLGSTASLSAKTLDTAEACPDSLDEISRHEAKRNFREGRAECRRCDDTHNILTRVSEASRLSSATLERERRQILKTHQSKTTVTQHGMAAAVYREICRAAHTRFPGDVRHFGGASGSDMFMQEQDAHEFLQALLEELDEDCHCAGQLCSQLSDILEDAIANISTEDLHKTGRQTHSHTTSLRTNGRPQNTNPNRRFYTGTKDGTTACQNVLGENQKKHQTHDVRPGVDNEMVVGSTSGPSISSQQQKEILPNDRHRKATALRFARPQMRGVFSGEIAEFTRCLVCGYCAPERLVPFFCLQLSLGSAHECKFLSSQPSLQDLLRSTLGPQRVDGVECLLCSAVATLEKLQWRLRRDPFLGAARRHFNAYSRSEKAEPADFDTSRDGREGDKPLANSSGVQVQQLTPTRSKHTLGGVYEPIACGAAESVATASVDSLVSSDLDKRFPPELGVPGLFSPMWTLPATLLQGYVHRWAVVGQLKKFFALREGLIVRENLGPERGALTALQVPSQPQSSDESGISKDHGTNAKDEDGMLDAIKLYAGGFWNAVRRPKEKVQRVEQLPQVLIIQLSSLHITPYGQIYKQLGRCSFPLVFDASSLFGTASDHAKRRHGYLHCGSYSYPQTPHSKPGTLSPKSKERGMANIATTDEPRTRPVAKWQSGSVGSETNECLHKAKVNTWSKGPLYELRAVISHLGCSASTGHFVCYRRWDARTFGPGHGVRSLLEGFRANSGVRTPGASAENEGIQLQTDLGYHRNPALCKLKEEKDIRPTASGHSLSSHLSTPSAGRPNSESAPLVLKSGPDLVAESISRCIDETVRFHSACVAGREGDDLQSEEMTKSKDTGQYDKPDSHYQRDALDARNAWTKARLDTWFRRSTLLGASNASFVRVSDSCVRLVSVEEAMTTAPYLLFYQVASPAVC</sequence>
<dbReference type="GO" id="GO:0004843">
    <property type="term" value="F:cysteine-type deubiquitinase activity"/>
    <property type="evidence" value="ECO:0007669"/>
    <property type="project" value="UniProtKB-EC"/>
</dbReference>
<dbReference type="GO" id="GO:0006508">
    <property type="term" value="P:proteolysis"/>
    <property type="evidence" value="ECO:0007669"/>
    <property type="project" value="UniProtKB-KW"/>
</dbReference>
<dbReference type="OrthoDB" id="333239at2759"/>
<evidence type="ECO:0000256" key="7">
    <source>
        <dbReference type="ARBA" id="ARBA00022807"/>
    </source>
</evidence>
<feature type="region of interest" description="Disordered" evidence="8">
    <location>
        <begin position="576"/>
        <end position="609"/>
    </location>
</feature>
<dbReference type="PANTHER" id="PTHR24006:SF888">
    <property type="entry name" value="UBIQUITIN CARBOXYL-TERMINAL HYDROLASE 30"/>
    <property type="match status" value="1"/>
</dbReference>
<reference evidence="10 11" key="1">
    <citation type="submission" date="2014-03" db="EMBL/GenBank/DDBJ databases">
        <authorList>
            <person name="Sibley D."/>
            <person name="Venepally P."/>
            <person name="Karamycheva S."/>
            <person name="Hadjithomas M."/>
            <person name="Khan A."/>
            <person name="Brunk B."/>
            <person name="Roos D."/>
            <person name="Caler E."/>
            <person name="Lorenzi H."/>
        </authorList>
    </citation>
    <scope>NUCLEOTIDE SEQUENCE [LARGE SCALE GENOMIC DNA]</scope>
    <source>
        <strain evidence="11">p89</strain>
    </source>
</reference>
<organism evidence="10 11">
    <name type="scientific">Toxoplasma gondii p89</name>
    <dbReference type="NCBI Taxonomy" id="943119"/>
    <lineage>
        <taxon>Eukaryota</taxon>
        <taxon>Sar</taxon>
        <taxon>Alveolata</taxon>
        <taxon>Apicomplexa</taxon>
        <taxon>Conoidasida</taxon>
        <taxon>Coccidia</taxon>
        <taxon>Eucoccidiorida</taxon>
        <taxon>Eimeriorina</taxon>
        <taxon>Sarcocystidae</taxon>
        <taxon>Toxoplasma</taxon>
    </lineage>
</organism>
<dbReference type="EMBL" id="AEYI02002274">
    <property type="protein sequence ID" value="KFG28895.1"/>
    <property type="molecule type" value="Genomic_DNA"/>
</dbReference>
<feature type="compositionally biased region" description="Polar residues" evidence="8">
    <location>
        <begin position="586"/>
        <end position="603"/>
    </location>
</feature>